<dbReference type="InterPro" id="IPR000730">
    <property type="entry name" value="Pr_cel_nuc_antig"/>
</dbReference>
<dbReference type="GO" id="GO:0003677">
    <property type="term" value="F:DNA binding"/>
    <property type="evidence" value="ECO:0007669"/>
    <property type="project" value="UniProtKB-KW"/>
</dbReference>
<evidence type="ECO:0000259" key="4">
    <source>
        <dbReference type="Pfam" id="PF02747"/>
    </source>
</evidence>
<evidence type="ECO:0000313" key="5">
    <source>
        <dbReference type="EMBL" id="QHT13921.1"/>
    </source>
</evidence>
<dbReference type="Pfam" id="PF02747">
    <property type="entry name" value="PCNA_C"/>
    <property type="match status" value="1"/>
</dbReference>
<dbReference type="GO" id="GO:0030337">
    <property type="term" value="F:DNA polymerase processivity factor activity"/>
    <property type="evidence" value="ECO:0007669"/>
    <property type="project" value="InterPro"/>
</dbReference>
<proteinExistence type="inferred from homology"/>
<dbReference type="CDD" id="cd00577">
    <property type="entry name" value="PCNA"/>
    <property type="match status" value="1"/>
</dbReference>
<dbReference type="InterPro" id="IPR022649">
    <property type="entry name" value="Pr_cel_nuc_antig_C"/>
</dbReference>
<dbReference type="Pfam" id="PF00705">
    <property type="entry name" value="PCNA_N"/>
    <property type="match status" value="1"/>
</dbReference>
<dbReference type="AlphaFoldDB" id="A0A6C0DBX9"/>
<dbReference type="InterPro" id="IPR046938">
    <property type="entry name" value="DNA_clamp_sf"/>
</dbReference>
<name>A0A6C0DBX9_9ZZZZ</name>
<evidence type="ECO:0008006" key="6">
    <source>
        <dbReference type="Google" id="ProtNLM"/>
    </source>
</evidence>
<dbReference type="EMBL" id="MN739577">
    <property type="protein sequence ID" value="QHT13921.1"/>
    <property type="molecule type" value="Genomic_DNA"/>
</dbReference>
<feature type="domain" description="Proliferating cell nuclear antigen PCNA C-terminal" evidence="4">
    <location>
        <begin position="133"/>
        <end position="257"/>
    </location>
</feature>
<dbReference type="GO" id="GO:0006272">
    <property type="term" value="P:leading strand elongation"/>
    <property type="evidence" value="ECO:0007669"/>
    <property type="project" value="TreeGrafter"/>
</dbReference>
<protein>
    <recommendedName>
        <fullName evidence="6">Proliferating cell nuclear antigen PCNA N-terminal domain-containing protein</fullName>
    </recommendedName>
</protein>
<dbReference type="PANTHER" id="PTHR11352:SF0">
    <property type="entry name" value="PROLIFERATING CELL NUCLEAR ANTIGEN"/>
    <property type="match status" value="1"/>
</dbReference>
<dbReference type="PRINTS" id="PR00339">
    <property type="entry name" value="PCNACYCLIN"/>
</dbReference>
<sequence>MNIIIKNQQKAECFATIFQHIRLFTDHINITFEKERLYIQSMDTARVSIFELYLTNTWFDNYDHTAASAITIGVNSTLLFKILNTREKTQETNIKFESENSDKLYINFTSENKAIFDKSFEFPLMDLENDIMGIPDTDYNAEFSLCSTNFANLINQLKLFGDTLDIHCSEEKILLNSTTQDSGKMMVQIDINDLNEFSINEGETIELSFSISILHNICMYSKISKTIDIHIKDNFPMKITYNLGEENANMVFYLAPKIKDDE</sequence>
<dbReference type="SUPFAM" id="SSF55979">
    <property type="entry name" value="DNA clamp"/>
    <property type="match status" value="2"/>
</dbReference>
<dbReference type="GO" id="GO:0006275">
    <property type="term" value="P:regulation of DNA replication"/>
    <property type="evidence" value="ECO:0007669"/>
    <property type="project" value="InterPro"/>
</dbReference>
<organism evidence="5">
    <name type="scientific">viral metagenome</name>
    <dbReference type="NCBI Taxonomy" id="1070528"/>
    <lineage>
        <taxon>unclassified sequences</taxon>
        <taxon>metagenomes</taxon>
        <taxon>organismal metagenomes</taxon>
    </lineage>
</organism>
<reference evidence="5" key="1">
    <citation type="journal article" date="2020" name="Nature">
        <title>Giant virus diversity and host interactions through global metagenomics.</title>
        <authorList>
            <person name="Schulz F."/>
            <person name="Roux S."/>
            <person name="Paez-Espino D."/>
            <person name="Jungbluth S."/>
            <person name="Walsh D.A."/>
            <person name="Denef V.J."/>
            <person name="McMahon K.D."/>
            <person name="Konstantinidis K.T."/>
            <person name="Eloe-Fadrosh E.A."/>
            <person name="Kyrpides N.C."/>
            <person name="Woyke T."/>
        </authorList>
    </citation>
    <scope>NUCLEOTIDE SEQUENCE</scope>
    <source>
        <strain evidence="5">GVMAG-M-3300023174-134</strain>
    </source>
</reference>
<evidence type="ECO:0000256" key="1">
    <source>
        <dbReference type="ARBA" id="ARBA00010462"/>
    </source>
</evidence>
<evidence type="ECO:0000256" key="2">
    <source>
        <dbReference type="ARBA" id="ARBA00023125"/>
    </source>
</evidence>
<keyword evidence="2" id="KW-0238">DNA-binding</keyword>
<comment type="similarity">
    <text evidence="1">Belongs to the PCNA family.</text>
</comment>
<dbReference type="Gene3D" id="3.70.10.10">
    <property type="match status" value="1"/>
</dbReference>
<feature type="domain" description="Proliferating cell nuclear antigen PCNA N-terminal" evidence="3">
    <location>
        <begin position="10"/>
        <end position="129"/>
    </location>
</feature>
<dbReference type="NCBIfam" id="TIGR00590">
    <property type="entry name" value="pcna"/>
    <property type="match status" value="1"/>
</dbReference>
<dbReference type="InterPro" id="IPR022648">
    <property type="entry name" value="Pr_cel_nuc_antig_N"/>
</dbReference>
<accession>A0A6C0DBX9</accession>
<evidence type="ECO:0000259" key="3">
    <source>
        <dbReference type="Pfam" id="PF00705"/>
    </source>
</evidence>
<dbReference type="PANTHER" id="PTHR11352">
    <property type="entry name" value="PROLIFERATING CELL NUCLEAR ANTIGEN"/>
    <property type="match status" value="1"/>
</dbReference>
<dbReference type="HAMAP" id="MF_00317">
    <property type="entry name" value="DNApol_clamp_arch"/>
    <property type="match status" value="1"/>
</dbReference>